<protein>
    <submittedName>
        <fullName evidence="1">Uncharacterized protein</fullName>
    </submittedName>
</protein>
<dbReference type="STRING" id="154538.A0A1M2W5Y9"/>
<proteinExistence type="predicted"/>
<comment type="caution">
    <text evidence="1">The sequence shown here is derived from an EMBL/GenBank/DDBJ whole genome shotgun (WGS) entry which is preliminary data.</text>
</comment>
<keyword evidence="2" id="KW-1185">Reference proteome</keyword>
<reference evidence="1 2" key="1">
    <citation type="submission" date="2016-10" db="EMBL/GenBank/DDBJ databases">
        <title>Genome sequence of the basidiomycete white-rot fungus Trametes pubescens.</title>
        <authorList>
            <person name="Makela M.R."/>
            <person name="Granchi Z."/>
            <person name="Peng M."/>
            <person name="De Vries R.P."/>
            <person name="Grigoriev I."/>
            <person name="Riley R."/>
            <person name="Hilden K."/>
        </authorList>
    </citation>
    <scope>NUCLEOTIDE SEQUENCE [LARGE SCALE GENOMIC DNA]</scope>
    <source>
        <strain evidence="1 2">FBCC735</strain>
    </source>
</reference>
<name>A0A1M2W5Y9_TRAPU</name>
<dbReference type="OrthoDB" id="3259294at2759"/>
<sequence length="182" mass="21030">AYVPNFIGGSLPRRDAGNREQYCMTMLTLFKPWRTGQDLRPSQDVLWDDVFNGHSFNEWLLEVMKFFNIRYECNNARDDFSAARRKGGKTSPSPFNMDDATHLLRTEWTEYYKQAHATGVSLEPGTSCKSTQASIKKFWAMTALFASISNRGKGTKDTLKVYLESPHHPTIKEPLEYWHLRL</sequence>
<dbReference type="Proteomes" id="UP000184267">
    <property type="component" value="Unassembled WGS sequence"/>
</dbReference>
<gene>
    <name evidence="1" type="ORF">TRAPUB_8204</name>
</gene>
<accession>A0A1M2W5Y9</accession>
<dbReference type="EMBL" id="MNAD01000188">
    <property type="protein sequence ID" value="OJT15226.1"/>
    <property type="molecule type" value="Genomic_DNA"/>
</dbReference>
<feature type="non-terminal residue" evidence="1">
    <location>
        <position position="1"/>
    </location>
</feature>
<dbReference type="AlphaFoldDB" id="A0A1M2W5Y9"/>
<organism evidence="1 2">
    <name type="scientific">Trametes pubescens</name>
    <name type="common">White-rot fungus</name>
    <dbReference type="NCBI Taxonomy" id="154538"/>
    <lineage>
        <taxon>Eukaryota</taxon>
        <taxon>Fungi</taxon>
        <taxon>Dikarya</taxon>
        <taxon>Basidiomycota</taxon>
        <taxon>Agaricomycotina</taxon>
        <taxon>Agaricomycetes</taxon>
        <taxon>Polyporales</taxon>
        <taxon>Polyporaceae</taxon>
        <taxon>Trametes</taxon>
    </lineage>
</organism>
<evidence type="ECO:0000313" key="1">
    <source>
        <dbReference type="EMBL" id="OJT15226.1"/>
    </source>
</evidence>
<evidence type="ECO:0000313" key="2">
    <source>
        <dbReference type="Proteomes" id="UP000184267"/>
    </source>
</evidence>